<dbReference type="PANTHER" id="PTHR33169:SF13">
    <property type="entry name" value="PADR-FAMILY TRANSCRIPTIONAL REGULATOR"/>
    <property type="match status" value="1"/>
</dbReference>
<dbReference type="InterPro" id="IPR036388">
    <property type="entry name" value="WH-like_DNA-bd_sf"/>
</dbReference>
<dbReference type="SUPFAM" id="SSF46785">
    <property type="entry name" value="Winged helix' DNA-binding domain"/>
    <property type="match status" value="1"/>
</dbReference>
<dbReference type="InterPro" id="IPR052509">
    <property type="entry name" value="Metal_resp_DNA-bind_regulator"/>
</dbReference>
<gene>
    <name evidence="1" type="ORF">D8771_08660</name>
</gene>
<dbReference type="Proteomes" id="UP000298111">
    <property type="component" value="Unassembled WGS sequence"/>
</dbReference>
<dbReference type="Pfam" id="PF03551">
    <property type="entry name" value="PadR"/>
    <property type="match status" value="1"/>
</dbReference>
<dbReference type="InterPro" id="IPR005149">
    <property type="entry name" value="Tscrpt_reg_PadR_N"/>
</dbReference>
<evidence type="ECO:0000313" key="2">
    <source>
        <dbReference type="Proteomes" id="UP000298111"/>
    </source>
</evidence>
<dbReference type="EMBL" id="RCIY01000040">
    <property type="protein sequence ID" value="TGG86605.1"/>
    <property type="molecule type" value="Genomic_DNA"/>
</dbReference>
<sequence>MTDRKRSMQEPTLLILTALADAPRHGYALSREIVAISEGRVRLRTGTLYGTLERLQAENLIEVFAEERVEGRLRRTYTLTRAGREALQAEVRRLTATAREATRRLKASAAGPAGATA</sequence>
<dbReference type="InterPro" id="IPR036390">
    <property type="entry name" value="WH_DNA-bd_sf"/>
</dbReference>
<proteinExistence type="predicted"/>
<dbReference type="PANTHER" id="PTHR33169">
    <property type="entry name" value="PADR-FAMILY TRANSCRIPTIONAL REGULATOR"/>
    <property type="match status" value="1"/>
</dbReference>
<organism evidence="1 2">
    <name type="scientific">Streptomyces albus</name>
    <dbReference type="NCBI Taxonomy" id="1888"/>
    <lineage>
        <taxon>Bacteria</taxon>
        <taxon>Bacillati</taxon>
        <taxon>Actinomycetota</taxon>
        <taxon>Actinomycetes</taxon>
        <taxon>Kitasatosporales</taxon>
        <taxon>Streptomycetaceae</taxon>
        <taxon>Streptomyces</taxon>
    </lineage>
</organism>
<accession>A0A6C1CB63</accession>
<name>A0A6C1CB63_9ACTN</name>
<dbReference type="AlphaFoldDB" id="A0A6C1CB63"/>
<protein>
    <submittedName>
        <fullName evidence="1">PadR family transcriptional regulator</fullName>
    </submittedName>
</protein>
<dbReference type="GeneID" id="75179565"/>
<evidence type="ECO:0000313" key="1">
    <source>
        <dbReference type="EMBL" id="TGG86605.1"/>
    </source>
</evidence>
<comment type="caution">
    <text evidence="1">The sequence shown here is derived from an EMBL/GenBank/DDBJ whole genome shotgun (WGS) entry which is preliminary data.</text>
</comment>
<dbReference type="Gene3D" id="1.10.10.10">
    <property type="entry name" value="Winged helix-like DNA-binding domain superfamily/Winged helix DNA-binding domain"/>
    <property type="match status" value="1"/>
</dbReference>
<dbReference type="RefSeq" id="WP_016471617.1">
    <property type="nucleotide sequence ID" value="NZ_BBQG01000018.1"/>
</dbReference>
<reference evidence="1 2" key="1">
    <citation type="submission" date="2018-10" db="EMBL/GenBank/DDBJ databases">
        <title>Isolation of pseudouridimycin from Streptomyces albus DSM 40763.</title>
        <authorList>
            <person name="Rosenqvist P."/>
            <person name="Metsae-Ketelae M."/>
            <person name="Virta P."/>
        </authorList>
    </citation>
    <scope>NUCLEOTIDE SEQUENCE [LARGE SCALE GENOMIC DNA]</scope>
    <source>
        <strain evidence="1 2">DSM 40763</strain>
    </source>
</reference>